<dbReference type="EC" id="1.3.1.86" evidence="8"/>
<dbReference type="Pfam" id="PF00107">
    <property type="entry name" value="ADH_zinc_N"/>
    <property type="match status" value="1"/>
</dbReference>
<dbReference type="InterPro" id="IPR011032">
    <property type="entry name" value="GroES-like_sf"/>
</dbReference>
<dbReference type="SMART" id="SM00829">
    <property type="entry name" value="PKS_ER"/>
    <property type="match status" value="1"/>
</dbReference>
<dbReference type="InterPro" id="IPR051603">
    <property type="entry name" value="Zinc-ADH_QOR/CCCR"/>
</dbReference>
<evidence type="ECO:0000256" key="4">
    <source>
        <dbReference type="ARBA" id="ARBA00022857"/>
    </source>
</evidence>
<evidence type="ECO:0000256" key="2">
    <source>
        <dbReference type="ARBA" id="ARBA00011881"/>
    </source>
</evidence>
<keyword evidence="4" id="KW-0521">NADP</keyword>
<dbReference type="GO" id="GO:0005737">
    <property type="term" value="C:cytoplasm"/>
    <property type="evidence" value="ECO:0007669"/>
    <property type="project" value="UniProtKB-SubCell"/>
</dbReference>
<keyword evidence="3" id="KW-0963">Cytoplasm</keyword>
<accession>A0A518GTH6</accession>
<organism evidence="8 9">
    <name type="scientific">Planctopirus ephydatiae</name>
    <dbReference type="NCBI Taxonomy" id="2528019"/>
    <lineage>
        <taxon>Bacteria</taxon>
        <taxon>Pseudomonadati</taxon>
        <taxon>Planctomycetota</taxon>
        <taxon>Planctomycetia</taxon>
        <taxon>Planctomycetales</taxon>
        <taxon>Planctomycetaceae</taxon>
        <taxon>Planctopirus</taxon>
    </lineage>
</organism>
<evidence type="ECO:0000256" key="5">
    <source>
        <dbReference type="ARBA" id="ARBA00022884"/>
    </source>
</evidence>
<keyword evidence="9" id="KW-1185">Reference proteome</keyword>
<evidence type="ECO:0000256" key="6">
    <source>
        <dbReference type="ARBA" id="ARBA00022990"/>
    </source>
</evidence>
<dbReference type="InterPro" id="IPR036291">
    <property type="entry name" value="NAD(P)-bd_dom_sf"/>
</dbReference>
<comment type="subcellular location">
    <subcellularLocation>
        <location evidence="1">Cytoplasm</location>
    </subcellularLocation>
</comment>
<dbReference type="RefSeq" id="WP_145303494.1">
    <property type="nucleotide sequence ID" value="NZ_CP036299.1"/>
</dbReference>
<dbReference type="InterPro" id="IPR020843">
    <property type="entry name" value="ER"/>
</dbReference>
<dbReference type="GO" id="GO:0043880">
    <property type="term" value="F:crotonyl-CoA reductase activity"/>
    <property type="evidence" value="ECO:0007669"/>
    <property type="project" value="UniProtKB-EC"/>
</dbReference>
<protein>
    <submittedName>
        <fullName evidence="8">Crotonyl-CoA reductase</fullName>
        <ecNumber evidence="8">1.3.1.86</ecNumber>
    </submittedName>
</protein>
<evidence type="ECO:0000259" key="7">
    <source>
        <dbReference type="SMART" id="SM00829"/>
    </source>
</evidence>
<evidence type="ECO:0000313" key="9">
    <source>
        <dbReference type="Proteomes" id="UP000315349"/>
    </source>
</evidence>
<keyword evidence="8" id="KW-0560">Oxidoreductase</keyword>
<keyword evidence="5" id="KW-0694">RNA-binding</keyword>
<gene>
    <name evidence="8" type="primary">ccrA2</name>
    <name evidence="8" type="ORF">Spb1_38290</name>
</gene>
<name>A0A518GTH6_9PLAN</name>
<dbReference type="InterPro" id="IPR013154">
    <property type="entry name" value="ADH-like_N"/>
</dbReference>
<comment type="subunit">
    <text evidence="2">Homotetramer.</text>
</comment>
<dbReference type="Pfam" id="PF08240">
    <property type="entry name" value="ADH_N"/>
    <property type="match status" value="1"/>
</dbReference>
<evidence type="ECO:0000256" key="1">
    <source>
        <dbReference type="ARBA" id="ARBA00004496"/>
    </source>
</evidence>
<evidence type="ECO:0000256" key="3">
    <source>
        <dbReference type="ARBA" id="ARBA00022490"/>
    </source>
</evidence>
<feature type="domain" description="Enoyl reductase (ER)" evidence="7">
    <location>
        <begin position="10"/>
        <end position="344"/>
    </location>
</feature>
<dbReference type="KEGG" id="peh:Spb1_38290"/>
<dbReference type="PANTHER" id="PTHR44154:SF1">
    <property type="entry name" value="QUINONE OXIDOREDUCTASE"/>
    <property type="match status" value="1"/>
</dbReference>
<dbReference type="AlphaFoldDB" id="A0A518GTH6"/>
<evidence type="ECO:0000313" key="8">
    <source>
        <dbReference type="EMBL" id="QDV31883.1"/>
    </source>
</evidence>
<dbReference type="Gene3D" id="3.90.180.10">
    <property type="entry name" value="Medium-chain alcohol dehydrogenases, catalytic domain"/>
    <property type="match status" value="1"/>
</dbReference>
<dbReference type="SUPFAM" id="SSF50129">
    <property type="entry name" value="GroES-like"/>
    <property type="match status" value="1"/>
</dbReference>
<sequence length="346" mass="37132">MKGVTFDRHGGTEVLQYRDDLPIPEPGYGEVLLRIKAAAMNYNDIWARQGVPGMDFPLPHISGTDGAGIVEALGPNVTTVAVGDEVVVNGAFSCGDCVECVRGWPMFCPKFRIWGFETGPNQGSEAEYATVPARNVIPKPGNTSFEEVAAISNVLATVWRMLVTRARMGAGDCILVWGAAGGIGTAAIQLIRAFGAKSIAVVGSEDKAKLVSDLGADYVLNRKSQRITREVMKITRKRGVDIVFEHSGAATWEESTHCLRWGGTIVTCGATTGFTAPLDIRFLWTKQQNYLGSHFATTAESRDSLRFVESGQVKAVIGELLPLKEIVRGHELLASGGVAGKIVLVP</sequence>
<dbReference type="InterPro" id="IPR013149">
    <property type="entry name" value="ADH-like_C"/>
</dbReference>
<proteinExistence type="predicted"/>
<dbReference type="PANTHER" id="PTHR44154">
    <property type="entry name" value="QUINONE OXIDOREDUCTASE"/>
    <property type="match status" value="1"/>
</dbReference>
<dbReference type="EMBL" id="CP036299">
    <property type="protein sequence ID" value="QDV31883.1"/>
    <property type="molecule type" value="Genomic_DNA"/>
</dbReference>
<dbReference type="GO" id="GO:0008270">
    <property type="term" value="F:zinc ion binding"/>
    <property type="evidence" value="ECO:0007669"/>
    <property type="project" value="InterPro"/>
</dbReference>
<dbReference type="Proteomes" id="UP000315349">
    <property type="component" value="Chromosome"/>
</dbReference>
<reference evidence="8 9" key="1">
    <citation type="submission" date="2019-02" db="EMBL/GenBank/DDBJ databases">
        <title>Deep-cultivation of Planctomycetes and their phenomic and genomic characterization uncovers novel biology.</title>
        <authorList>
            <person name="Wiegand S."/>
            <person name="Jogler M."/>
            <person name="Boedeker C."/>
            <person name="Pinto D."/>
            <person name="Vollmers J."/>
            <person name="Rivas-Marin E."/>
            <person name="Kohn T."/>
            <person name="Peeters S.H."/>
            <person name="Heuer A."/>
            <person name="Rast P."/>
            <person name="Oberbeckmann S."/>
            <person name="Bunk B."/>
            <person name="Jeske O."/>
            <person name="Meyerdierks A."/>
            <person name="Storesund J.E."/>
            <person name="Kallscheuer N."/>
            <person name="Luecker S."/>
            <person name="Lage O.M."/>
            <person name="Pohl T."/>
            <person name="Merkel B.J."/>
            <person name="Hornburger P."/>
            <person name="Mueller R.-W."/>
            <person name="Bruemmer F."/>
            <person name="Labrenz M."/>
            <person name="Spormann A.M."/>
            <person name="Op den Camp H."/>
            <person name="Overmann J."/>
            <person name="Amann R."/>
            <person name="Jetten M.S.M."/>
            <person name="Mascher T."/>
            <person name="Medema M.H."/>
            <person name="Devos D.P."/>
            <person name="Kaster A.-K."/>
            <person name="Ovreas L."/>
            <person name="Rohde M."/>
            <person name="Galperin M.Y."/>
            <person name="Jogler C."/>
        </authorList>
    </citation>
    <scope>NUCLEOTIDE SEQUENCE [LARGE SCALE GENOMIC DNA]</scope>
    <source>
        <strain evidence="8 9">Spb1</strain>
    </source>
</reference>
<dbReference type="GO" id="GO:0003723">
    <property type="term" value="F:RNA binding"/>
    <property type="evidence" value="ECO:0007669"/>
    <property type="project" value="UniProtKB-KW"/>
</dbReference>
<keyword evidence="6" id="KW-0007">Acetylation</keyword>
<dbReference type="InterPro" id="IPR002364">
    <property type="entry name" value="Quin_OxRdtase/zeta-crystal_CS"/>
</dbReference>
<dbReference type="OrthoDB" id="9792162at2"/>
<dbReference type="PROSITE" id="PS01162">
    <property type="entry name" value="QOR_ZETA_CRYSTAL"/>
    <property type="match status" value="1"/>
</dbReference>
<dbReference type="SUPFAM" id="SSF51735">
    <property type="entry name" value="NAD(P)-binding Rossmann-fold domains"/>
    <property type="match status" value="1"/>
</dbReference>
<dbReference type="Gene3D" id="3.40.50.720">
    <property type="entry name" value="NAD(P)-binding Rossmann-like Domain"/>
    <property type="match status" value="1"/>
</dbReference>